<feature type="coiled-coil region" evidence="2">
    <location>
        <begin position="79"/>
        <end position="252"/>
    </location>
</feature>
<organism evidence="3 4">
    <name type="scientific">Caenispirillum bisanense</name>
    <dbReference type="NCBI Taxonomy" id="414052"/>
    <lineage>
        <taxon>Bacteria</taxon>
        <taxon>Pseudomonadati</taxon>
        <taxon>Pseudomonadota</taxon>
        <taxon>Alphaproteobacteria</taxon>
        <taxon>Rhodospirillales</taxon>
        <taxon>Novispirillaceae</taxon>
        <taxon>Caenispirillum</taxon>
    </lineage>
</organism>
<dbReference type="RefSeq" id="WP_097280412.1">
    <property type="nucleotide sequence ID" value="NZ_OCNJ01000008.1"/>
</dbReference>
<name>A0A286GTX0_9PROT</name>
<dbReference type="Gene3D" id="2.40.30.170">
    <property type="match status" value="1"/>
</dbReference>
<dbReference type="GO" id="GO:0030313">
    <property type="term" value="C:cell envelope"/>
    <property type="evidence" value="ECO:0007669"/>
    <property type="project" value="UniProtKB-SubCell"/>
</dbReference>
<reference evidence="3 4" key="1">
    <citation type="submission" date="2017-09" db="EMBL/GenBank/DDBJ databases">
        <authorList>
            <person name="Ehlers B."/>
            <person name="Leendertz F.H."/>
        </authorList>
    </citation>
    <scope>NUCLEOTIDE SEQUENCE [LARGE SCALE GENOMIC DNA]</scope>
    <source>
        <strain evidence="3 4">USBA 140</strain>
    </source>
</reference>
<dbReference type="PANTHER" id="PTHR30386:SF19">
    <property type="entry name" value="MULTIDRUG EXPORT PROTEIN EMRA-RELATED"/>
    <property type="match status" value="1"/>
</dbReference>
<dbReference type="AlphaFoldDB" id="A0A286GTX0"/>
<evidence type="ECO:0000313" key="3">
    <source>
        <dbReference type="EMBL" id="SOD98539.1"/>
    </source>
</evidence>
<comment type="subcellular location">
    <subcellularLocation>
        <location evidence="1">Cell envelope</location>
    </subcellularLocation>
</comment>
<sequence length="401" mass="43609">MRIVKLVVAGSIVVLGSFVIIGEQLSGASTDAVINARLTTVTAPVAGQLTLADRPLGALVRRGEQLGSIQDPLVDTIRLDDLSLERSLAQSERTRLSEQISAINQSVDGLTKRSDRYRNERIRQLEAEVAAAGARAEAAKARLEEARGTLRRAEDLSGRGYQTAAALESARADARVAERTLEQAQNELSVSNIQLEAARNGTFLGDSYNDAPYSEQRVEELFLRRQELEAQLAEVTERIAALTDRIAAEQRRVARFSGSEIAANVNGRLWQIPAGDGERVQRGEPVMRLVNCESVIVTLSVTESVYNDLRIGDPATFRLRGSDVAFEGTISRLAGSGAATIYENLAVKPGQKQLERYDVTLLLPALRDDQELGCAIGRTGRAFFTARPLDRLRAWIGGDGA</sequence>
<proteinExistence type="predicted"/>
<evidence type="ECO:0000256" key="2">
    <source>
        <dbReference type="SAM" id="Coils"/>
    </source>
</evidence>
<keyword evidence="2" id="KW-0175">Coiled coil</keyword>
<keyword evidence="4" id="KW-1185">Reference proteome</keyword>
<evidence type="ECO:0000256" key="1">
    <source>
        <dbReference type="ARBA" id="ARBA00004196"/>
    </source>
</evidence>
<dbReference type="PANTHER" id="PTHR30386">
    <property type="entry name" value="MEMBRANE FUSION SUBUNIT OF EMRAB-TOLC MULTIDRUG EFFLUX PUMP"/>
    <property type="match status" value="1"/>
</dbReference>
<protein>
    <submittedName>
        <fullName evidence="3">Multidrug resistance efflux pump</fullName>
    </submittedName>
</protein>
<accession>A0A286GTX0</accession>
<dbReference type="EMBL" id="OCNJ01000008">
    <property type="protein sequence ID" value="SOD98539.1"/>
    <property type="molecule type" value="Genomic_DNA"/>
</dbReference>
<dbReference type="Proteomes" id="UP000219621">
    <property type="component" value="Unassembled WGS sequence"/>
</dbReference>
<dbReference type="OrthoDB" id="7477732at2"/>
<evidence type="ECO:0000313" key="4">
    <source>
        <dbReference type="Proteomes" id="UP000219621"/>
    </source>
</evidence>
<dbReference type="InterPro" id="IPR050739">
    <property type="entry name" value="MFP"/>
</dbReference>
<gene>
    <name evidence="3" type="ORF">SAMN05421508_1082</name>
</gene>